<dbReference type="RefSeq" id="WP_134760753.1">
    <property type="nucleotide sequence ID" value="NZ_CP038152.1"/>
</dbReference>
<evidence type="ECO:0000259" key="2">
    <source>
        <dbReference type="Pfam" id="PF25583"/>
    </source>
</evidence>
<keyword evidence="4" id="KW-1185">Reference proteome</keyword>
<proteinExistence type="predicted"/>
<accession>A0A4P7D6G7</accession>
<dbReference type="InterPro" id="IPR026881">
    <property type="entry name" value="WYL_dom"/>
</dbReference>
<name>A0A4P7D6G7_9BURK</name>
<feature type="domain" description="WCX" evidence="2">
    <location>
        <begin position="249"/>
        <end position="327"/>
    </location>
</feature>
<dbReference type="Proteomes" id="UP000295727">
    <property type="component" value="Plasmid unnamed1"/>
</dbReference>
<protein>
    <submittedName>
        <fullName evidence="3">WYL domain-containing protein</fullName>
    </submittedName>
</protein>
<dbReference type="Pfam" id="PF13280">
    <property type="entry name" value="WYL"/>
    <property type="match status" value="1"/>
</dbReference>
<dbReference type="EMBL" id="CP038152">
    <property type="protein sequence ID" value="QBR04401.1"/>
    <property type="molecule type" value="Genomic_DNA"/>
</dbReference>
<feature type="domain" description="WYL" evidence="1">
    <location>
        <begin position="153"/>
        <end position="218"/>
    </location>
</feature>
<dbReference type="PROSITE" id="PS52050">
    <property type="entry name" value="WYL"/>
    <property type="match status" value="1"/>
</dbReference>
<reference evidence="3 4" key="1">
    <citation type="submission" date="2019-03" db="EMBL/GenBank/DDBJ databases">
        <title>Paraburkholderia sp. 7MH5, isolated from subtropical forest soil.</title>
        <authorList>
            <person name="Gao Z.-H."/>
            <person name="Qiu L.-H."/>
        </authorList>
    </citation>
    <scope>NUCLEOTIDE SEQUENCE [LARGE SCALE GENOMIC DNA]</scope>
    <source>
        <strain evidence="3 4">7MH5</strain>
        <plasmid evidence="3 4">unnamed1</plasmid>
    </source>
</reference>
<sequence>MRESTEQTLSRQWALLRCIPAWPRKVSVADLISAMGYRQFTVSRRTIERDLRALAQQFPLTADDSSKPYGWSWAKGARQEFAPRLSTSQGVALLLAHAHLKSFLPKAILNELKPVFDSAITEVAQTGWKRWHRETAVIPTSLALIAPPIDAGVLNDVHEALARKRRLTGRYRSKGADVAREVALNPLGLVVRGPVQYLIATMFDYTDVRQIALHRLASTSVLSEPRKSPPGFDFQQYVQGAGRYHSQGPVRLVAWFDPVAVEHLRETPLSLDQTIVPVGDGTLFEVSATVENDEPLRWWLLGFGSRVEVREPHDLRAEFSAHARQLAERYTA</sequence>
<keyword evidence="3" id="KW-0614">Plasmid</keyword>
<dbReference type="PANTHER" id="PTHR34580:SF1">
    <property type="entry name" value="PROTEIN PAFC"/>
    <property type="match status" value="1"/>
</dbReference>
<dbReference type="KEGG" id="ppai:E1956_45800"/>
<organism evidence="3 4">
    <name type="scientific">Paraburkholderia pallida</name>
    <dbReference type="NCBI Taxonomy" id="2547399"/>
    <lineage>
        <taxon>Bacteria</taxon>
        <taxon>Pseudomonadati</taxon>
        <taxon>Pseudomonadota</taxon>
        <taxon>Betaproteobacteria</taxon>
        <taxon>Burkholderiales</taxon>
        <taxon>Burkholderiaceae</taxon>
        <taxon>Paraburkholderia</taxon>
    </lineage>
</organism>
<evidence type="ECO:0000259" key="1">
    <source>
        <dbReference type="Pfam" id="PF13280"/>
    </source>
</evidence>
<geneLocation type="plasmid" evidence="3 4">
    <name>unnamed1</name>
</geneLocation>
<dbReference type="PANTHER" id="PTHR34580">
    <property type="match status" value="1"/>
</dbReference>
<dbReference type="InterPro" id="IPR051534">
    <property type="entry name" value="CBASS_pafABC_assoc_protein"/>
</dbReference>
<dbReference type="InterPro" id="IPR057727">
    <property type="entry name" value="WCX_dom"/>
</dbReference>
<evidence type="ECO:0000313" key="3">
    <source>
        <dbReference type="EMBL" id="QBR04401.1"/>
    </source>
</evidence>
<dbReference type="OrthoDB" id="8595817at2"/>
<dbReference type="Pfam" id="PF25583">
    <property type="entry name" value="WCX"/>
    <property type="match status" value="1"/>
</dbReference>
<gene>
    <name evidence="3" type="ORF">E1956_45800</name>
</gene>
<evidence type="ECO:0000313" key="4">
    <source>
        <dbReference type="Proteomes" id="UP000295727"/>
    </source>
</evidence>
<dbReference type="AlphaFoldDB" id="A0A4P7D6G7"/>